<dbReference type="PANTHER" id="PTHR38792:SF3">
    <property type="entry name" value="BNR_ASP-BOX REPEAT DOMAIN PROTEIN (AFU_ORTHOLOGUE AFUA_7G06430)-RELATED"/>
    <property type="match status" value="1"/>
</dbReference>
<protein>
    <recommendedName>
        <fullName evidence="4">BNR/Asp-box repeat domain protein</fullName>
    </recommendedName>
</protein>
<proteinExistence type="predicted"/>
<accession>A0A0N1NZP4</accession>
<dbReference type="OrthoDB" id="2130735at2759"/>
<feature type="chain" id="PRO_5005879468" description="BNR/Asp-box repeat domain protein" evidence="1">
    <location>
        <begin position="17"/>
        <end position="384"/>
    </location>
</feature>
<dbReference type="STRING" id="1664694.A0A0N1NZP4"/>
<feature type="signal peptide" evidence="1">
    <location>
        <begin position="1"/>
        <end position="16"/>
    </location>
</feature>
<dbReference type="PANTHER" id="PTHR38792">
    <property type="entry name" value="BNR/ASP-BOX REPEAT DOMAIN PROTEIN (AFU_ORTHOLOGUE AFUA_7G06430)-RELATED"/>
    <property type="match status" value="1"/>
</dbReference>
<keyword evidence="1" id="KW-0732">Signal</keyword>
<dbReference type="GeneID" id="28740291"/>
<dbReference type="CDD" id="cd15482">
    <property type="entry name" value="Sialidase_non-viral"/>
    <property type="match status" value="1"/>
</dbReference>
<dbReference type="Gene3D" id="2.120.10.10">
    <property type="match status" value="1"/>
</dbReference>
<reference evidence="2 3" key="1">
    <citation type="submission" date="2015-06" db="EMBL/GenBank/DDBJ databases">
        <title>Draft genome of the ant-associated black yeast Phialophora attae CBS 131958.</title>
        <authorList>
            <person name="Moreno L.F."/>
            <person name="Stielow B.J."/>
            <person name="de Hoog S."/>
            <person name="Vicente V.A."/>
            <person name="Weiss V.A."/>
            <person name="de Vries M."/>
            <person name="Cruz L.M."/>
            <person name="Souza E.M."/>
        </authorList>
    </citation>
    <scope>NUCLEOTIDE SEQUENCE [LARGE SCALE GENOMIC DNA]</scope>
    <source>
        <strain evidence="2 3">CBS 131958</strain>
    </source>
</reference>
<evidence type="ECO:0000313" key="2">
    <source>
        <dbReference type="EMBL" id="KPI37702.1"/>
    </source>
</evidence>
<keyword evidence="3" id="KW-1185">Reference proteome</keyword>
<evidence type="ECO:0008006" key="4">
    <source>
        <dbReference type="Google" id="ProtNLM"/>
    </source>
</evidence>
<dbReference type="AlphaFoldDB" id="A0A0N1NZP4"/>
<dbReference type="Proteomes" id="UP000038010">
    <property type="component" value="Unassembled WGS sequence"/>
</dbReference>
<dbReference type="VEuPathDB" id="FungiDB:AB675_80"/>
<evidence type="ECO:0000313" key="3">
    <source>
        <dbReference type="Proteomes" id="UP000038010"/>
    </source>
</evidence>
<comment type="caution">
    <text evidence="2">The sequence shown here is derived from an EMBL/GenBank/DDBJ whole genome shotgun (WGS) entry which is preliminary data.</text>
</comment>
<dbReference type="SUPFAM" id="SSF110296">
    <property type="entry name" value="Oligoxyloglucan reducing end-specific cellobiohydrolase"/>
    <property type="match status" value="1"/>
</dbReference>
<name>A0A0N1NZP4_9EURO</name>
<dbReference type="EMBL" id="LFJN01000022">
    <property type="protein sequence ID" value="KPI37702.1"/>
    <property type="molecule type" value="Genomic_DNA"/>
</dbReference>
<dbReference type="RefSeq" id="XP_017997665.1">
    <property type="nucleotide sequence ID" value="XM_018148520.1"/>
</dbReference>
<sequence length="384" mass="42487">MLRLILTGILATAAWAAPGARSRQAMSFQYFNNRTIFQSPEDYTTPGTLYARAIQLSSGSLLATWENYSPEPPPVYFPIYQSDDLGISWSEIARVEDQVNDYGMRYQPDIYELPQDFAAFKAGDLFIAGSSIPTDLSSTHIELYASTDKGVSWNFVSHIASGGVAIPDNGETPVWEPFLMLHENTLICYYSDQRDPAHGQKLVHQTTTDGVTWSEIVDDVSYAEYTARPGMPTVAQMSDGRYIYTYEYGGGPEDGVKPENYSFPVFYKVSEDPYNFNAVEGQPLVTSDATRTVPKSSPFVVFDTNKDRIIVSCGTKSDVYINDNFGDVNAWQSRPSGERVSYTRNLHLINNDAGETVLGIIGGGELPPSEGNRVANGVVNMAEW</sequence>
<organism evidence="2 3">
    <name type="scientific">Cyphellophora attinorum</name>
    <dbReference type="NCBI Taxonomy" id="1664694"/>
    <lineage>
        <taxon>Eukaryota</taxon>
        <taxon>Fungi</taxon>
        <taxon>Dikarya</taxon>
        <taxon>Ascomycota</taxon>
        <taxon>Pezizomycotina</taxon>
        <taxon>Eurotiomycetes</taxon>
        <taxon>Chaetothyriomycetidae</taxon>
        <taxon>Chaetothyriales</taxon>
        <taxon>Cyphellophoraceae</taxon>
        <taxon>Cyphellophora</taxon>
    </lineage>
</organism>
<gene>
    <name evidence="2" type="ORF">AB675_80</name>
</gene>
<evidence type="ECO:0000256" key="1">
    <source>
        <dbReference type="SAM" id="SignalP"/>
    </source>
</evidence>